<evidence type="ECO:0000256" key="5">
    <source>
        <dbReference type="PROSITE-ProRule" id="PRU10141"/>
    </source>
</evidence>
<dbReference type="PROSITE" id="PS00107">
    <property type="entry name" value="PROTEIN_KINASE_ATP"/>
    <property type="match status" value="1"/>
</dbReference>
<dbReference type="PANTHER" id="PTHR48016:SF56">
    <property type="entry name" value="MAPKK KINASE"/>
    <property type="match status" value="1"/>
</dbReference>
<dbReference type="InterPro" id="IPR011009">
    <property type="entry name" value="Kinase-like_dom_sf"/>
</dbReference>
<name>A0A9P1GH05_9DINO</name>
<dbReference type="InterPro" id="IPR050538">
    <property type="entry name" value="MAP_kinase_kinase_kinase"/>
</dbReference>
<proteinExistence type="predicted"/>
<reference evidence="9" key="1">
    <citation type="submission" date="2022-10" db="EMBL/GenBank/DDBJ databases">
        <authorList>
            <person name="Chen Y."/>
            <person name="Dougan E. K."/>
            <person name="Chan C."/>
            <person name="Rhodes N."/>
            <person name="Thang M."/>
        </authorList>
    </citation>
    <scope>NUCLEOTIDE SEQUENCE</scope>
</reference>
<evidence type="ECO:0000256" key="2">
    <source>
        <dbReference type="ARBA" id="ARBA00022741"/>
    </source>
</evidence>
<feature type="coiled-coil region" evidence="6">
    <location>
        <begin position="1597"/>
        <end position="1659"/>
    </location>
</feature>
<dbReference type="EMBL" id="CAMXCT030005990">
    <property type="protein sequence ID" value="CAL4800988.1"/>
    <property type="molecule type" value="Genomic_DNA"/>
</dbReference>
<evidence type="ECO:0000256" key="3">
    <source>
        <dbReference type="ARBA" id="ARBA00022777"/>
    </source>
</evidence>
<dbReference type="PROSITE" id="PS50011">
    <property type="entry name" value="PROTEIN_KINASE_DOM"/>
    <property type="match status" value="1"/>
</dbReference>
<feature type="compositionally biased region" description="Low complexity" evidence="7">
    <location>
        <begin position="1326"/>
        <end position="1337"/>
    </location>
</feature>
<keyword evidence="6" id="KW-0175">Coiled coil</keyword>
<dbReference type="GO" id="GO:0004672">
    <property type="term" value="F:protein kinase activity"/>
    <property type="evidence" value="ECO:0007669"/>
    <property type="project" value="InterPro"/>
</dbReference>
<dbReference type="SUPFAM" id="SSF56112">
    <property type="entry name" value="Protein kinase-like (PK-like)"/>
    <property type="match status" value="1"/>
</dbReference>
<evidence type="ECO:0000256" key="4">
    <source>
        <dbReference type="ARBA" id="ARBA00022840"/>
    </source>
</evidence>
<evidence type="ECO:0000313" key="11">
    <source>
        <dbReference type="Proteomes" id="UP001152797"/>
    </source>
</evidence>
<feature type="coiled-coil region" evidence="6">
    <location>
        <begin position="1779"/>
        <end position="1806"/>
    </location>
</feature>
<feature type="binding site" evidence="5">
    <location>
        <position position="1385"/>
    </location>
    <ligand>
        <name>ATP</name>
        <dbReference type="ChEBI" id="CHEBI:30616"/>
    </ligand>
</feature>
<feature type="coiled-coil region" evidence="6">
    <location>
        <begin position="337"/>
        <end position="371"/>
    </location>
</feature>
<dbReference type="EMBL" id="CAMXCT020005990">
    <property type="protein sequence ID" value="CAL1167051.1"/>
    <property type="molecule type" value="Genomic_DNA"/>
</dbReference>
<evidence type="ECO:0000313" key="10">
    <source>
        <dbReference type="EMBL" id="CAL4800988.1"/>
    </source>
</evidence>
<dbReference type="CDD" id="cd00180">
    <property type="entry name" value="PKc"/>
    <property type="match status" value="1"/>
</dbReference>
<evidence type="ECO:0000313" key="9">
    <source>
        <dbReference type="EMBL" id="CAI4013676.1"/>
    </source>
</evidence>
<dbReference type="InterPro" id="IPR017441">
    <property type="entry name" value="Protein_kinase_ATP_BS"/>
</dbReference>
<dbReference type="PANTHER" id="PTHR48016">
    <property type="entry name" value="MAP KINASE KINASE KINASE SSK2-RELATED-RELATED"/>
    <property type="match status" value="1"/>
</dbReference>
<keyword evidence="4 5" id="KW-0067">ATP-binding</keyword>
<evidence type="ECO:0000256" key="1">
    <source>
        <dbReference type="ARBA" id="ARBA00022679"/>
    </source>
</evidence>
<dbReference type="InterPro" id="IPR000719">
    <property type="entry name" value="Prot_kinase_dom"/>
</dbReference>
<dbReference type="SUPFAM" id="SSF53335">
    <property type="entry name" value="S-adenosyl-L-methionine-dependent methyltransferases"/>
    <property type="match status" value="1"/>
</dbReference>
<dbReference type="Proteomes" id="UP001152797">
    <property type="component" value="Unassembled WGS sequence"/>
</dbReference>
<dbReference type="InterPro" id="IPR029063">
    <property type="entry name" value="SAM-dependent_MTases_sf"/>
</dbReference>
<feature type="compositionally biased region" description="Basic residues" evidence="7">
    <location>
        <begin position="1225"/>
        <end position="1235"/>
    </location>
</feature>
<dbReference type="GO" id="GO:0005524">
    <property type="term" value="F:ATP binding"/>
    <property type="evidence" value="ECO:0007669"/>
    <property type="project" value="UniProtKB-UniRule"/>
</dbReference>
<dbReference type="Pfam" id="PF00069">
    <property type="entry name" value="Pkinase"/>
    <property type="match status" value="1"/>
</dbReference>
<dbReference type="Gene3D" id="1.10.30.10">
    <property type="entry name" value="High mobility group box domain"/>
    <property type="match status" value="1"/>
</dbReference>
<reference evidence="10 11" key="2">
    <citation type="submission" date="2024-05" db="EMBL/GenBank/DDBJ databases">
        <authorList>
            <person name="Chen Y."/>
            <person name="Shah S."/>
            <person name="Dougan E. K."/>
            <person name="Thang M."/>
            <person name="Chan C."/>
        </authorList>
    </citation>
    <scope>NUCLEOTIDE SEQUENCE [LARGE SCALE GENOMIC DNA]</scope>
</reference>
<gene>
    <name evidence="9" type="ORF">C1SCF055_LOCUS38632</name>
</gene>
<dbReference type="SUPFAM" id="SSF47095">
    <property type="entry name" value="HMG-box"/>
    <property type="match status" value="1"/>
</dbReference>
<dbReference type="EMBL" id="CAMXCT010005990">
    <property type="protein sequence ID" value="CAI4013676.1"/>
    <property type="molecule type" value="Genomic_DNA"/>
</dbReference>
<keyword evidence="1" id="KW-0808">Transferase</keyword>
<feature type="region of interest" description="Disordered" evidence="7">
    <location>
        <begin position="1214"/>
        <end position="1235"/>
    </location>
</feature>
<evidence type="ECO:0000256" key="6">
    <source>
        <dbReference type="SAM" id="Coils"/>
    </source>
</evidence>
<sequence>MAWATVGYHAVEQKVFDAAVRQESEGDWFCGMSLQSWFATPLCAISQTRKENVRKLGLSLSETGDPPKGKVNKRLPGKTVVDAALECPNYVVWRLQTTENIAELLSQGFLRAGKNKFELRNGLEPFLPFGQADKWHVDYAPATILPTLCDKPNSTMFFGGDAKFACSYFLALPVAHPSISLPELLTVSRAAPLLKLLLHNEKSEDMKILLENCMADRGDYIGLPLVSSPITAMIMGFFAYKPPTEQEQSLCQQPSQLSKPSQKSEPLHLLHFSAKSLIDLQPPNSHPLCPFWLFKPNGLIQRIAKEEVKLKVQKFYMEVNLNAEYQPQSSLLQRNEKARTLSKKRKLQEDITELEADIRDKKLEINEIMGRLKSMEEPCPVRTNLPKKFTPAKDMHKTSPLDISVDVKEKDASAYKAPWTAEACLAAMKSSGMYEAAGLALWLRTGVWSLAKDRDVDKDWLALLWEAGLSVTIQVRYCPDMIDFVKARNQASEGLKAINDVNLSETFAQFALLAKQLNVEKEADGAAHGLRFNNSPYNASMHKAAMGMIFLLEGDGGLFQKAMSKLELAYGREFLSNAYSKLSRLVSLCKQAATKENPTHAVAAWLVGMLHLALRLKLISAKQATEVWLFGDRKHGSSGFCQACLVVKEAFDFVAPLLQKLPEQEAQKCATVVADICKPEQCWLDFFVPEASEAGILQEEGEEQEEAPAAILGANKLNSLKAEFNKATGTLLELLVDLMRGEYLADCRTLAKENVKLAQAVSEVAVQAVPADDQQDSSSCSSLGFVKNLYLVVQAYDTNTKSVSLAAPLPTPSLIQSLNPSISSEQDAADRARAWKQVQSERRKFVTFSVVPKYTKEALNSAFRNSGKVWAHKGDLNTSHRLIVGSADLVTETSQEPWLTPSAPAADAWKAVAGFCVGLAGNTDFTFLFDGRMREIRRIHAPCLDEKKLPLFEDVVLTQTQTEELFVIYSGGCLPRAGRVRRVPLAARKVETCALRFPAQRTKIRTTKKENFTSCGEATTYQGTFSGVTFRPVSELPLINADDKKKILVPANQAVQVPETWKESHAEDVPLFWQECKPIELYLALLDEFKGQAVLDLTAGSGALMEACLTRGVQYHGICLNRDHMTWLQAVAEWGACGLISIEGSTLFGEELAKLVKHHFADLLQRLVPTDDGAEEPKTPAVLAVLSKDSQSPMAAAAVVPRFRLTFKQPLQSGKLAKSKEAKRSRPCCKRKATSRRVAVSEGTVPKARNAFALFMKQHNTAKKGASKQEFQHEMQRIAKAWAKLTQSEKNTYKEKSRSEFTAQRDAMKRHGLPTRRMQNETVPKQQSQLSQLSQLSTQPVEDQDQALLRFGKITVMQGELPVGEGSYGTVLKGLMPYGRFCALKIFKGSKAMISLKQEVLIFNQIKDKLQEGMRQLFPSLLEVECKPQPFPYLALEFAGSSVSQVLIQNGAFTGSAMQRLAMQLRAALQALHSIRILHLDLKPANILWVQETSCMKLADFGMSEMMGIEAASIRWVFKGSSCSGGDKLMRGRARTEKSVFYTLLWTTAQFEQDKSNWMNQNNWRNGCGAYQTLIGLKAGESPSEKCSVFASEAFGQVGEAARLKAYEAEVEELRAERGRLQTCHTRSQQIVQQLHKEREELRAQHRQILDEHEHSKANCSRLQSLHGSERLQRQRLESQLHSQSGEKEIAAATRHEGLQKEHLKAELPTIGLAGLDQSDAFVQQTKKYHELSRSVRKHQGQLLQDMKEAQELPRLAEDFALELQQLLGSAREANSIGEEQWKKEARKLEDQVQNLTMQHREVAKTVREFRQADDDRKAKDLEQLSKEDDRRKLKMQRDGRLSNPNIIKQMAQATDGLEISKVAMCSVPTPIQAL</sequence>
<organism evidence="9">
    <name type="scientific">Cladocopium goreaui</name>
    <dbReference type="NCBI Taxonomy" id="2562237"/>
    <lineage>
        <taxon>Eukaryota</taxon>
        <taxon>Sar</taxon>
        <taxon>Alveolata</taxon>
        <taxon>Dinophyceae</taxon>
        <taxon>Suessiales</taxon>
        <taxon>Symbiodiniaceae</taxon>
        <taxon>Cladocopium</taxon>
    </lineage>
</organism>
<dbReference type="SMART" id="SM00220">
    <property type="entry name" value="S_TKc"/>
    <property type="match status" value="1"/>
</dbReference>
<keyword evidence="3 10" id="KW-0418">Kinase</keyword>
<comment type="caution">
    <text evidence="9">The sequence shown here is derived from an EMBL/GenBank/DDBJ whole genome shotgun (WGS) entry which is preliminary data.</text>
</comment>
<evidence type="ECO:0000256" key="7">
    <source>
        <dbReference type="SAM" id="MobiDB-lite"/>
    </source>
</evidence>
<dbReference type="CDD" id="cd00084">
    <property type="entry name" value="HMG-box_SF"/>
    <property type="match status" value="1"/>
</dbReference>
<feature type="domain" description="Protein kinase" evidence="8">
    <location>
        <begin position="1357"/>
        <end position="1656"/>
    </location>
</feature>
<dbReference type="Gene3D" id="1.10.510.10">
    <property type="entry name" value="Transferase(Phosphotransferase) domain 1"/>
    <property type="match status" value="1"/>
</dbReference>
<keyword evidence="2 5" id="KW-0547">Nucleotide-binding</keyword>
<feature type="region of interest" description="Disordered" evidence="7">
    <location>
        <begin position="1289"/>
        <end position="1337"/>
    </location>
</feature>
<evidence type="ECO:0000259" key="8">
    <source>
        <dbReference type="PROSITE" id="PS50011"/>
    </source>
</evidence>
<dbReference type="OrthoDB" id="248923at2759"/>
<protein>
    <submittedName>
        <fullName evidence="10">Serine/threonine-protein kinase TIO (Fuse d homolog) (AtFUSED) (Protein TWO-IN-ONE) (AtTIO)</fullName>
    </submittedName>
</protein>
<accession>A0A9P1GH05</accession>
<dbReference type="InterPro" id="IPR036910">
    <property type="entry name" value="HMG_box_dom_sf"/>
</dbReference>
<keyword evidence="11" id="KW-1185">Reference proteome</keyword>